<dbReference type="PANTHER" id="PTHR44942:SF4">
    <property type="entry name" value="METHYLTRANSFERASE TYPE 11 DOMAIN-CONTAINING PROTEIN"/>
    <property type="match status" value="1"/>
</dbReference>
<dbReference type="Gene3D" id="3.40.50.150">
    <property type="entry name" value="Vaccinia Virus protein VP39"/>
    <property type="match status" value="1"/>
</dbReference>
<comment type="caution">
    <text evidence="4">The sequence shown here is derived from an EMBL/GenBank/DDBJ whole genome shotgun (WGS) entry which is preliminary data.</text>
</comment>
<evidence type="ECO:0000256" key="1">
    <source>
        <dbReference type="ARBA" id="ARBA00022603"/>
    </source>
</evidence>
<dbReference type="AlphaFoldDB" id="A0A433LH24"/>
<evidence type="ECO:0000259" key="3">
    <source>
        <dbReference type="Pfam" id="PF13649"/>
    </source>
</evidence>
<feature type="domain" description="Methyltransferase" evidence="3">
    <location>
        <begin position="41"/>
        <end position="116"/>
    </location>
</feature>
<evidence type="ECO:0000313" key="4">
    <source>
        <dbReference type="EMBL" id="RUR49342.1"/>
    </source>
</evidence>
<reference evidence="4 5" key="1">
    <citation type="submission" date="2018-12" db="EMBL/GenBank/DDBJ databases">
        <title>three novel Halomonas strain isolated from plants.</title>
        <authorList>
            <person name="Sun C."/>
        </authorList>
    </citation>
    <scope>NUCLEOTIDE SEQUENCE [LARGE SCALE GENOMIC DNA]</scope>
    <source>
        <strain evidence="4 5">RC</strain>
    </source>
</reference>
<dbReference type="Pfam" id="PF13649">
    <property type="entry name" value="Methyltransf_25"/>
    <property type="match status" value="1"/>
</dbReference>
<proteinExistence type="predicted"/>
<dbReference type="InterPro" id="IPR051052">
    <property type="entry name" value="Diverse_substrate_MTase"/>
</dbReference>
<dbReference type="SUPFAM" id="SSF53335">
    <property type="entry name" value="S-adenosyl-L-methionine-dependent methyltransferases"/>
    <property type="match status" value="1"/>
</dbReference>
<gene>
    <name evidence="4" type="ORF">ELY37_01150</name>
</gene>
<dbReference type="OrthoDB" id="9797252at2"/>
<protein>
    <submittedName>
        <fullName evidence="4">Class I SAM-dependent methyltransferase</fullName>
    </submittedName>
</protein>
<name>A0A433LH24_9GAMM</name>
<dbReference type="EMBL" id="RZHD01000002">
    <property type="protein sequence ID" value="RUR49342.1"/>
    <property type="molecule type" value="Genomic_DNA"/>
</dbReference>
<keyword evidence="5" id="KW-1185">Reference proteome</keyword>
<keyword evidence="1 4" id="KW-0489">Methyltransferase</keyword>
<organism evidence="4 5">
    <name type="scientific">Vreelandella populi</name>
    <dbReference type="NCBI Taxonomy" id="2498858"/>
    <lineage>
        <taxon>Bacteria</taxon>
        <taxon>Pseudomonadati</taxon>
        <taxon>Pseudomonadota</taxon>
        <taxon>Gammaproteobacteria</taxon>
        <taxon>Oceanospirillales</taxon>
        <taxon>Halomonadaceae</taxon>
        <taxon>Vreelandella</taxon>
    </lineage>
</organism>
<dbReference type="CDD" id="cd02440">
    <property type="entry name" value="AdoMet_MTases"/>
    <property type="match status" value="1"/>
</dbReference>
<dbReference type="PANTHER" id="PTHR44942">
    <property type="entry name" value="METHYLTRANSF_11 DOMAIN-CONTAINING PROTEIN"/>
    <property type="match status" value="1"/>
</dbReference>
<dbReference type="GO" id="GO:0032259">
    <property type="term" value="P:methylation"/>
    <property type="evidence" value="ECO:0007669"/>
    <property type="project" value="UniProtKB-KW"/>
</dbReference>
<dbReference type="RefSeq" id="WP_126949992.1">
    <property type="nucleotide sequence ID" value="NZ_RZHD01000002.1"/>
</dbReference>
<dbReference type="InterPro" id="IPR029063">
    <property type="entry name" value="SAM-dependent_MTases_sf"/>
</dbReference>
<dbReference type="Proteomes" id="UP000286912">
    <property type="component" value="Unassembled WGS sequence"/>
</dbReference>
<sequence>MTQYFTESGMGERYDQYRPKTHQAVVQKIQQHLQGRHFERVVDVACGTGDSTVPLLAIGQKVIGIDSSDEMLAIAQKRGLSVRKADYTDLPQQGRFDLISTCMAFHWFDDTRAIASYKAASNPGAVWLIYNFAFAGHTTSEQFNNWLRNEYFKRYPSPPRNRFDDMTLADDEGLSVIASESGWLPIEFTLEPLIGYLSTQSNIEEAARKGRTLNAITAELRKELSGIDITGAFKYAYSYEILEYTGSQYSWP</sequence>
<accession>A0A433LH24</accession>
<dbReference type="InterPro" id="IPR041698">
    <property type="entry name" value="Methyltransf_25"/>
</dbReference>
<evidence type="ECO:0000313" key="5">
    <source>
        <dbReference type="Proteomes" id="UP000286912"/>
    </source>
</evidence>
<dbReference type="GO" id="GO:0008168">
    <property type="term" value="F:methyltransferase activity"/>
    <property type="evidence" value="ECO:0007669"/>
    <property type="project" value="UniProtKB-KW"/>
</dbReference>
<evidence type="ECO:0000256" key="2">
    <source>
        <dbReference type="ARBA" id="ARBA00022679"/>
    </source>
</evidence>
<keyword evidence="2 4" id="KW-0808">Transferase</keyword>